<dbReference type="InterPro" id="IPR006680">
    <property type="entry name" value="Amidohydro-rel"/>
</dbReference>
<reference evidence="2 3" key="1">
    <citation type="submission" date="2023-09" db="EMBL/GenBank/DDBJ databases">
        <title>Novel taxa isolated from Blanes Bay.</title>
        <authorList>
            <person name="Rey-Velasco X."/>
            <person name="Lucena T."/>
        </authorList>
    </citation>
    <scope>NUCLEOTIDE SEQUENCE [LARGE SCALE GENOMIC DNA]</scope>
    <source>
        <strain evidence="2 3">S356</strain>
    </source>
</reference>
<accession>A0ABU3LDI4</accession>
<dbReference type="Gene3D" id="2.30.40.10">
    <property type="entry name" value="Urease, subunit C, domain 1"/>
    <property type="match status" value="1"/>
</dbReference>
<dbReference type="Gene3D" id="3.20.20.140">
    <property type="entry name" value="Metal-dependent hydrolases"/>
    <property type="match status" value="1"/>
</dbReference>
<dbReference type="PANTHER" id="PTHR43135:SF3">
    <property type="entry name" value="ALPHA-D-RIBOSE 1-METHYLPHOSPHONATE 5-TRIPHOSPHATE DIPHOSPHATASE"/>
    <property type="match status" value="1"/>
</dbReference>
<dbReference type="SUPFAM" id="SSF51556">
    <property type="entry name" value="Metallo-dependent hydrolases"/>
    <property type="match status" value="1"/>
</dbReference>
<sequence length="416" mass="47829">MCRYLIITVIILFAFSCNGQNYARKNKNSKRIQLNNGHWFNGKIFEKKTVWVKEGLLHFNTIGEADTVIDLSGKFVIPPFADAHNHNLESKYELQERIAAYLDNGVFYVKLLSTIKRRITPVLHNYNEPSKLDVRMTHAPLTAKDGHPIGVRKRYLYRGYYRGMFNTLEELEFHGYVRIDTEQDLEQKWERVLESKPDFIKINLLYSEEYEKRKDDSIYFGRKGLNPKFVSKIVEKAHAANLKVSAHVETAYDFHVAVTAGVDEVAHLPEISHGQPINRKDAALASKKGIRVVTTASLVLKRQKQPNYQQLVANIVFNLKLLQEEGVEIAIGSDQYNGNSVGEFQFLYGLDVFTNTQLLNMWTRNATKAVFPRRKVGELKEGYEASFLVLNKNPLLEIKQINKHITMLIKQGVLLK</sequence>
<comment type="caution">
    <text evidence="2">The sequence shown here is derived from an EMBL/GenBank/DDBJ whole genome shotgun (WGS) entry which is preliminary data.</text>
</comment>
<dbReference type="InterPro" id="IPR011059">
    <property type="entry name" value="Metal-dep_hydrolase_composite"/>
</dbReference>
<keyword evidence="3" id="KW-1185">Reference proteome</keyword>
<dbReference type="SUPFAM" id="SSF51338">
    <property type="entry name" value="Composite domain of metallo-dependent hydrolases"/>
    <property type="match status" value="1"/>
</dbReference>
<proteinExistence type="predicted"/>
<dbReference type="PROSITE" id="PS51257">
    <property type="entry name" value="PROKAR_LIPOPROTEIN"/>
    <property type="match status" value="1"/>
</dbReference>
<evidence type="ECO:0000259" key="1">
    <source>
        <dbReference type="Pfam" id="PF01979"/>
    </source>
</evidence>
<organism evidence="2 3">
    <name type="scientific">Asprobacillus argus</name>
    <dbReference type="NCBI Taxonomy" id="3076534"/>
    <lineage>
        <taxon>Bacteria</taxon>
        <taxon>Pseudomonadati</taxon>
        <taxon>Bacteroidota</taxon>
        <taxon>Flavobacteriia</taxon>
        <taxon>Flavobacteriales</taxon>
        <taxon>Flavobacteriaceae</taxon>
        <taxon>Asprobacillus</taxon>
    </lineage>
</organism>
<dbReference type="InterPro" id="IPR051781">
    <property type="entry name" value="Metallo-dep_Hydrolase"/>
</dbReference>
<evidence type="ECO:0000313" key="2">
    <source>
        <dbReference type="EMBL" id="MDT7831775.1"/>
    </source>
</evidence>
<dbReference type="Pfam" id="PF01979">
    <property type="entry name" value="Amidohydro_1"/>
    <property type="match status" value="1"/>
</dbReference>
<evidence type="ECO:0000313" key="3">
    <source>
        <dbReference type="Proteomes" id="UP001257277"/>
    </source>
</evidence>
<gene>
    <name evidence="2" type="ORF">RQM59_05250</name>
</gene>
<dbReference type="RefSeq" id="WP_349241031.1">
    <property type="nucleotide sequence ID" value="NZ_JAVTTO010000002.1"/>
</dbReference>
<dbReference type="PANTHER" id="PTHR43135">
    <property type="entry name" value="ALPHA-D-RIBOSE 1-METHYLPHOSPHONATE 5-TRIPHOSPHATE DIPHOSPHATASE"/>
    <property type="match status" value="1"/>
</dbReference>
<dbReference type="InterPro" id="IPR032466">
    <property type="entry name" value="Metal_Hydrolase"/>
</dbReference>
<dbReference type="EMBL" id="JAVTTO010000002">
    <property type="protein sequence ID" value="MDT7831775.1"/>
    <property type="molecule type" value="Genomic_DNA"/>
</dbReference>
<feature type="domain" description="Amidohydrolase-related" evidence="1">
    <location>
        <begin position="221"/>
        <end position="413"/>
    </location>
</feature>
<dbReference type="Proteomes" id="UP001257277">
    <property type="component" value="Unassembled WGS sequence"/>
</dbReference>
<protein>
    <submittedName>
        <fullName evidence="2">Amidohydrolase family protein</fullName>
    </submittedName>
</protein>
<name>A0ABU3LDI4_9FLAO</name>